<feature type="non-terminal residue" evidence="1">
    <location>
        <position position="1"/>
    </location>
</feature>
<reference evidence="1" key="1">
    <citation type="journal article" date="2014" name="Front. Microbiol.">
        <title>High frequency of phylogenetically diverse reductive dehalogenase-homologous genes in deep subseafloor sedimentary metagenomes.</title>
        <authorList>
            <person name="Kawai M."/>
            <person name="Futagami T."/>
            <person name="Toyoda A."/>
            <person name="Takaki Y."/>
            <person name="Nishi S."/>
            <person name="Hori S."/>
            <person name="Arai W."/>
            <person name="Tsubouchi T."/>
            <person name="Morono Y."/>
            <person name="Uchiyama I."/>
            <person name="Ito T."/>
            <person name="Fujiyama A."/>
            <person name="Inagaki F."/>
            <person name="Takami H."/>
        </authorList>
    </citation>
    <scope>NUCLEOTIDE SEQUENCE</scope>
    <source>
        <strain evidence="1">Expedition CK06-06</strain>
    </source>
</reference>
<dbReference type="AlphaFoldDB" id="X0YNJ2"/>
<name>X0YNJ2_9ZZZZ</name>
<comment type="caution">
    <text evidence="1">The sequence shown here is derived from an EMBL/GenBank/DDBJ whole genome shotgun (WGS) entry which is preliminary data.</text>
</comment>
<proteinExistence type="predicted"/>
<evidence type="ECO:0008006" key="2">
    <source>
        <dbReference type="Google" id="ProtNLM"/>
    </source>
</evidence>
<accession>X0YNJ2</accession>
<gene>
    <name evidence="1" type="ORF">S01H4_03510</name>
</gene>
<sequence length="138" mass="15650">NFKVAYEGDRVGLALKGNISPREISRDNIIVTPGIFQQENEIEAEVFVSQFYKPKNGLIKSDDGFQYYGLIKLKLSPFKFINGQTITPGKSGIMRIRFDRSVFHNGEGLKGIITELNRFENKLRIVGYFQQTTLSGKV</sequence>
<evidence type="ECO:0000313" key="1">
    <source>
        <dbReference type="EMBL" id="GAG57854.1"/>
    </source>
</evidence>
<organism evidence="1">
    <name type="scientific">marine sediment metagenome</name>
    <dbReference type="NCBI Taxonomy" id="412755"/>
    <lineage>
        <taxon>unclassified sequences</taxon>
        <taxon>metagenomes</taxon>
        <taxon>ecological metagenomes</taxon>
    </lineage>
</organism>
<dbReference type="EMBL" id="BART01000867">
    <property type="protein sequence ID" value="GAG57854.1"/>
    <property type="molecule type" value="Genomic_DNA"/>
</dbReference>
<protein>
    <recommendedName>
        <fullName evidence="2">Translation elongation factor EFTu-like domain-containing protein</fullName>
    </recommendedName>
</protein>